<gene>
    <name evidence="1" type="ORF">WA026_003880</name>
</gene>
<proteinExistence type="predicted"/>
<dbReference type="Proteomes" id="UP001431783">
    <property type="component" value="Unassembled WGS sequence"/>
</dbReference>
<reference evidence="1 2" key="1">
    <citation type="submission" date="2023-03" db="EMBL/GenBank/DDBJ databases">
        <title>Genome insight into feeding habits of ladybird beetles.</title>
        <authorList>
            <person name="Li H.-S."/>
            <person name="Huang Y.-H."/>
            <person name="Pang H."/>
        </authorList>
    </citation>
    <scope>NUCLEOTIDE SEQUENCE [LARGE SCALE GENOMIC DNA]</scope>
    <source>
        <strain evidence="1">SYSU_2023b</strain>
        <tissue evidence="1">Whole body</tissue>
    </source>
</reference>
<sequence>MNGNDLEFVETNKKNDVKNLGVFSECLPMKKEINCRFKDIFSENLEDVSWYQNSMSETKKSTEKCSVARKDLRIRSFKIRPARPVRGPPGQKCSEEAPRSVSIKATVFAELSTLITTPFSKILHFSGYS</sequence>
<comment type="caution">
    <text evidence="1">The sequence shown here is derived from an EMBL/GenBank/DDBJ whole genome shotgun (WGS) entry which is preliminary data.</text>
</comment>
<organism evidence="1 2">
    <name type="scientific">Henosepilachna vigintioctopunctata</name>
    <dbReference type="NCBI Taxonomy" id="420089"/>
    <lineage>
        <taxon>Eukaryota</taxon>
        <taxon>Metazoa</taxon>
        <taxon>Ecdysozoa</taxon>
        <taxon>Arthropoda</taxon>
        <taxon>Hexapoda</taxon>
        <taxon>Insecta</taxon>
        <taxon>Pterygota</taxon>
        <taxon>Neoptera</taxon>
        <taxon>Endopterygota</taxon>
        <taxon>Coleoptera</taxon>
        <taxon>Polyphaga</taxon>
        <taxon>Cucujiformia</taxon>
        <taxon>Coccinelloidea</taxon>
        <taxon>Coccinellidae</taxon>
        <taxon>Epilachninae</taxon>
        <taxon>Epilachnini</taxon>
        <taxon>Henosepilachna</taxon>
    </lineage>
</organism>
<dbReference type="EMBL" id="JARQZJ010000061">
    <property type="protein sequence ID" value="KAK9879066.1"/>
    <property type="molecule type" value="Genomic_DNA"/>
</dbReference>
<dbReference type="AlphaFoldDB" id="A0AAW1UE90"/>
<evidence type="ECO:0000313" key="1">
    <source>
        <dbReference type="EMBL" id="KAK9879066.1"/>
    </source>
</evidence>
<accession>A0AAW1UE90</accession>
<name>A0AAW1UE90_9CUCU</name>
<keyword evidence="2" id="KW-1185">Reference proteome</keyword>
<evidence type="ECO:0000313" key="2">
    <source>
        <dbReference type="Proteomes" id="UP001431783"/>
    </source>
</evidence>
<protein>
    <submittedName>
        <fullName evidence="1">Uncharacterized protein</fullName>
    </submittedName>
</protein>